<keyword evidence="19" id="KW-1185">Reference proteome</keyword>
<evidence type="ECO:0000256" key="2">
    <source>
        <dbReference type="ARBA" id="ARBA00017846"/>
    </source>
</evidence>
<dbReference type="InterPro" id="IPR045562">
    <property type="entry name" value="RecG_dom3_C"/>
</dbReference>
<organism evidence="18 19">
    <name type="scientific">Dyadobacter jejuensis</name>
    <dbReference type="NCBI Taxonomy" id="1082580"/>
    <lineage>
        <taxon>Bacteria</taxon>
        <taxon>Pseudomonadati</taxon>
        <taxon>Bacteroidota</taxon>
        <taxon>Cytophagia</taxon>
        <taxon>Cytophagales</taxon>
        <taxon>Spirosomataceae</taxon>
        <taxon>Dyadobacter</taxon>
    </lineage>
</organism>
<evidence type="ECO:0000256" key="15">
    <source>
        <dbReference type="RuleBase" id="RU363016"/>
    </source>
</evidence>
<feature type="domain" description="Helicase ATP-binding" evidence="16">
    <location>
        <begin position="281"/>
        <end position="444"/>
    </location>
</feature>
<keyword evidence="11" id="KW-0413">Isomerase</keyword>
<dbReference type="AlphaFoldDB" id="A0A316AJ21"/>
<dbReference type="PROSITE" id="PS51194">
    <property type="entry name" value="HELICASE_CTER"/>
    <property type="match status" value="1"/>
</dbReference>
<keyword evidence="5 15" id="KW-0378">Hydrolase</keyword>
<comment type="similarity">
    <text evidence="1 15">Belongs to the helicase family. RecG subfamily.</text>
</comment>
<evidence type="ECO:0000256" key="8">
    <source>
        <dbReference type="ARBA" id="ARBA00023125"/>
    </source>
</evidence>
<evidence type="ECO:0000259" key="17">
    <source>
        <dbReference type="PROSITE" id="PS51194"/>
    </source>
</evidence>
<dbReference type="Pfam" id="PF19833">
    <property type="entry name" value="RecG_dom3_C"/>
    <property type="match status" value="1"/>
</dbReference>
<dbReference type="GO" id="GO:0006310">
    <property type="term" value="P:DNA recombination"/>
    <property type="evidence" value="ECO:0007669"/>
    <property type="project" value="UniProtKB-UniRule"/>
</dbReference>
<dbReference type="InterPro" id="IPR004609">
    <property type="entry name" value="ATP-dep_DNA_helicase_RecG"/>
</dbReference>
<evidence type="ECO:0000256" key="9">
    <source>
        <dbReference type="ARBA" id="ARBA00023172"/>
    </source>
</evidence>
<dbReference type="EC" id="5.6.2.4" evidence="13 15"/>
<keyword evidence="8" id="KW-0238">DNA-binding</keyword>
<dbReference type="NCBIfam" id="NF008168">
    <property type="entry name" value="PRK10917.2-2"/>
    <property type="match status" value="1"/>
</dbReference>
<evidence type="ECO:0000256" key="1">
    <source>
        <dbReference type="ARBA" id="ARBA00007504"/>
    </source>
</evidence>
<dbReference type="NCBIfam" id="NF008165">
    <property type="entry name" value="PRK10917.1-3"/>
    <property type="match status" value="1"/>
</dbReference>
<dbReference type="RefSeq" id="WP_229203410.1">
    <property type="nucleotide sequence ID" value="NZ_QGDT01000008.1"/>
</dbReference>
<evidence type="ECO:0000256" key="3">
    <source>
        <dbReference type="ARBA" id="ARBA00022741"/>
    </source>
</evidence>
<evidence type="ECO:0000256" key="13">
    <source>
        <dbReference type="ARBA" id="ARBA00034808"/>
    </source>
</evidence>
<evidence type="ECO:0000256" key="6">
    <source>
        <dbReference type="ARBA" id="ARBA00022806"/>
    </source>
</evidence>
<dbReference type="InterPro" id="IPR047112">
    <property type="entry name" value="RecG/Mfd"/>
</dbReference>
<dbReference type="InterPro" id="IPR012340">
    <property type="entry name" value="NA-bd_OB-fold"/>
</dbReference>
<dbReference type="InterPro" id="IPR033454">
    <property type="entry name" value="RecG_wedge"/>
</dbReference>
<evidence type="ECO:0000256" key="12">
    <source>
        <dbReference type="ARBA" id="ARBA00034617"/>
    </source>
</evidence>
<protein>
    <recommendedName>
        <fullName evidence="2 15">ATP-dependent DNA helicase RecG</fullName>
        <ecNumber evidence="13 15">5.6.2.4</ecNumber>
    </recommendedName>
</protein>
<dbReference type="CDD" id="cd04488">
    <property type="entry name" value="RecG_wedge_OBF"/>
    <property type="match status" value="1"/>
</dbReference>
<reference evidence="18 19" key="1">
    <citation type="submission" date="2018-03" db="EMBL/GenBank/DDBJ databases">
        <title>Genomic Encyclopedia of Archaeal and Bacterial Type Strains, Phase II (KMG-II): from individual species to whole genera.</title>
        <authorList>
            <person name="Goeker M."/>
        </authorList>
    </citation>
    <scope>NUCLEOTIDE SEQUENCE [LARGE SCALE GENOMIC DNA]</scope>
    <source>
        <strain evidence="18 19">DSM 100346</strain>
    </source>
</reference>
<evidence type="ECO:0000256" key="7">
    <source>
        <dbReference type="ARBA" id="ARBA00022840"/>
    </source>
</evidence>
<proteinExistence type="inferred from homology"/>
<dbReference type="Gene3D" id="3.40.50.300">
    <property type="entry name" value="P-loop containing nucleotide triphosphate hydrolases"/>
    <property type="match status" value="2"/>
</dbReference>
<dbReference type="GO" id="GO:0003677">
    <property type="term" value="F:DNA binding"/>
    <property type="evidence" value="ECO:0007669"/>
    <property type="project" value="UniProtKB-KW"/>
</dbReference>
<dbReference type="Pfam" id="PF00271">
    <property type="entry name" value="Helicase_C"/>
    <property type="match status" value="1"/>
</dbReference>
<dbReference type="InterPro" id="IPR011545">
    <property type="entry name" value="DEAD/DEAH_box_helicase_dom"/>
</dbReference>
<keyword evidence="6 15" id="KW-0347">Helicase</keyword>
<dbReference type="GO" id="GO:0006281">
    <property type="term" value="P:DNA repair"/>
    <property type="evidence" value="ECO:0007669"/>
    <property type="project" value="UniProtKB-UniRule"/>
</dbReference>
<evidence type="ECO:0000256" key="4">
    <source>
        <dbReference type="ARBA" id="ARBA00022763"/>
    </source>
</evidence>
<dbReference type="Gene3D" id="2.40.50.140">
    <property type="entry name" value="Nucleic acid-binding proteins"/>
    <property type="match status" value="1"/>
</dbReference>
<dbReference type="InterPro" id="IPR014001">
    <property type="entry name" value="Helicase_ATP-bd"/>
</dbReference>
<dbReference type="NCBIfam" id="TIGR00643">
    <property type="entry name" value="recG"/>
    <property type="match status" value="1"/>
</dbReference>
<dbReference type="SUPFAM" id="SSF52540">
    <property type="entry name" value="P-loop containing nucleoside triphosphate hydrolases"/>
    <property type="match status" value="2"/>
</dbReference>
<dbReference type="SUPFAM" id="SSF50249">
    <property type="entry name" value="Nucleic acid-binding proteins"/>
    <property type="match status" value="1"/>
</dbReference>
<dbReference type="Pfam" id="PF00270">
    <property type="entry name" value="DEAD"/>
    <property type="match status" value="1"/>
</dbReference>
<evidence type="ECO:0000256" key="5">
    <source>
        <dbReference type="ARBA" id="ARBA00022801"/>
    </source>
</evidence>
<sequence length="696" mass="80039">MNFFDTKIEFLKGVGPQRAALLNQELSLFTFGDLLQHYPFRHEDRTSFQQIRDINERLPNVHIKGRLREWHIVGEGSKKRLVATFSDLTGTMDLVWFQGVSYFEKYLRPNGEYIVYGKPVQFGGRWSITHPELDLLTPENSEGGYWQPIYPLTEKLRRKNLDSKVLGKMIQVLLEMAWPHIRETLPDYIIQKYKLVSKRDALWQFHLPQSAAWLHQAQRRLKFEELFYNQFRLIKNKLLHKTEYPGMIFDRSAIVQDFYNHHIPFQLTGAQKRVLHEIHGDLLTGRQMNRLLQGDVGSGKTIVAFITMLFALDNQAQSCLMAPTEILAEQHFQGLRKFADLMGITIGKLTGSTRKKERMRIHEQLLSGEMQIIVGTHALIEDIVQFKNLGLCIIDEQHRFGVAQRAKLWAKNDRINPHMLVMTATPIPRTLAMTLYGDLDISAIDELPAGRKPIKTVHRYDANRSAVFGFVKEELHKGRQVYMVYPLIEESEKLDLKDLMDGYESVSRSFPEVPLSILHGKMKAKDKDFEMQRFVKNETKIMVATTVIEVGVNVPNASVMVIENAERFGLSQLHQLRGRVGRGADQSYCILMTSYKISADTRLRIETMCRTNDGFEISEVDLQLRGPGDLSGTQQSGITDLLVANLAQDGAILKEARMTAQQILEADQHLLQPEHNPIKVHLENLRKEETNWSRIS</sequence>
<comment type="catalytic activity">
    <reaction evidence="12 15">
        <text>Couples ATP hydrolysis with the unwinding of duplex DNA by translocating in the 3'-5' direction.</text>
        <dbReference type="EC" id="5.6.2.4"/>
    </reaction>
</comment>
<dbReference type="Proteomes" id="UP000245880">
    <property type="component" value="Unassembled WGS sequence"/>
</dbReference>
<name>A0A316AJ21_9BACT</name>
<keyword evidence="3 15" id="KW-0547">Nucleotide-binding</keyword>
<dbReference type="GO" id="GO:0043138">
    <property type="term" value="F:3'-5' DNA helicase activity"/>
    <property type="evidence" value="ECO:0007669"/>
    <property type="project" value="UniProtKB-EC"/>
</dbReference>
<dbReference type="EMBL" id="QGDT01000008">
    <property type="protein sequence ID" value="PWJ57239.1"/>
    <property type="molecule type" value="Genomic_DNA"/>
</dbReference>
<gene>
    <name evidence="18" type="ORF">CLV98_108159</name>
</gene>
<evidence type="ECO:0000256" key="11">
    <source>
        <dbReference type="ARBA" id="ARBA00023235"/>
    </source>
</evidence>
<dbReference type="InterPro" id="IPR001650">
    <property type="entry name" value="Helicase_C-like"/>
</dbReference>
<comment type="caution">
    <text evidence="18">The sequence shown here is derived from an EMBL/GenBank/DDBJ whole genome shotgun (WGS) entry which is preliminary data.</text>
</comment>
<evidence type="ECO:0000256" key="10">
    <source>
        <dbReference type="ARBA" id="ARBA00023204"/>
    </source>
</evidence>
<feature type="domain" description="Helicase C-terminal" evidence="17">
    <location>
        <begin position="463"/>
        <end position="628"/>
    </location>
</feature>
<dbReference type="PANTHER" id="PTHR47964">
    <property type="entry name" value="ATP-DEPENDENT DNA HELICASE HOMOLOG RECG, CHLOROPLASTIC"/>
    <property type="match status" value="1"/>
</dbReference>
<keyword evidence="4 15" id="KW-0227">DNA damage</keyword>
<keyword evidence="7 15" id="KW-0067">ATP-binding</keyword>
<dbReference type="PROSITE" id="PS51192">
    <property type="entry name" value="HELICASE_ATP_BIND_1"/>
    <property type="match status" value="1"/>
</dbReference>
<evidence type="ECO:0000313" key="18">
    <source>
        <dbReference type="EMBL" id="PWJ57239.1"/>
    </source>
</evidence>
<dbReference type="CDD" id="cd17992">
    <property type="entry name" value="DEXHc_RecG"/>
    <property type="match status" value="1"/>
</dbReference>
<dbReference type="GO" id="GO:0005524">
    <property type="term" value="F:ATP binding"/>
    <property type="evidence" value="ECO:0007669"/>
    <property type="project" value="UniProtKB-KW"/>
</dbReference>
<comment type="function">
    <text evidence="15">Plays a critical role in recombination and DNA repair. Helps process Holliday junction intermediates to mature products by catalyzing branch migration. Has replication fork regression activity, unwinds stalled or blocked replication forks to make a HJ that can be resolved. Has a DNA unwinding activity characteristic of a DNA helicase with 3'-5' polarity.</text>
</comment>
<evidence type="ECO:0000256" key="14">
    <source>
        <dbReference type="ARBA" id="ARBA00048988"/>
    </source>
</evidence>
<evidence type="ECO:0000259" key="16">
    <source>
        <dbReference type="PROSITE" id="PS51192"/>
    </source>
</evidence>
<dbReference type="GO" id="GO:0016887">
    <property type="term" value="F:ATP hydrolysis activity"/>
    <property type="evidence" value="ECO:0007669"/>
    <property type="project" value="RHEA"/>
</dbReference>
<keyword evidence="9 15" id="KW-0233">DNA recombination</keyword>
<keyword evidence="10 15" id="KW-0234">DNA repair</keyword>
<comment type="catalytic activity">
    <reaction evidence="14 15">
        <text>ATP + H2O = ADP + phosphate + H(+)</text>
        <dbReference type="Rhea" id="RHEA:13065"/>
        <dbReference type="ChEBI" id="CHEBI:15377"/>
        <dbReference type="ChEBI" id="CHEBI:15378"/>
        <dbReference type="ChEBI" id="CHEBI:30616"/>
        <dbReference type="ChEBI" id="CHEBI:43474"/>
        <dbReference type="ChEBI" id="CHEBI:456216"/>
        <dbReference type="EC" id="5.6.2.4"/>
    </reaction>
</comment>
<dbReference type="InterPro" id="IPR027417">
    <property type="entry name" value="P-loop_NTPase"/>
</dbReference>
<dbReference type="Pfam" id="PF17191">
    <property type="entry name" value="RecG_wedge"/>
    <property type="match status" value="1"/>
</dbReference>
<evidence type="ECO:0000313" key="19">
    <source>
        <dbReference type="Proteomes" id="UP000245880"/>
    </source>
</evidence>
<dbReference type="PANTHER" id="PTHR47964:SF1">
    <property type="entry name" value="ATP-DEPENDENT DNA HELICASE HOMOLOG RECG, CHLOROPLASTIC"/>
    <property type="match status" value="1"/>
</dbReference>
<dbReference type="SMART" id="SM00490">
    <property type="entry name" value="HELICc"/>
    <property type="match status" value="1"/>
</dbReference>
<accession>A0A316AJ21</accession>
<dbReference type="SMART" id="SM00487">
    <property type="entry name" value="DEXDc"/>
    <property type="match status" value="1"/>
</dbReference>